<dbReference type="GO" id="GO:0046470">
    <property type="term" value="P:phosphatidylcholine metabolic process"/>
    <property type="evidence" value="ECO:0007669"/>
    <property type="project" value="InterPro"/>
</dbReference>
<feature type="short sequence motif" description="GXSXG" evidence="13">
    <location>
        <begin position="1249"/>
        <end position="1253"/>
    </location>
</feature>
<evidence type="ECO:0000256" key="4">
    <source>
        <dbReference type="ARBA" id="ARBA00018317"/>
    </source>
</evidence>
<keyword evidence="8 14" id="KW-0256">Endoplasmic reticulum</keyword>
<feature type="compositionally biased region" description="Polar residues" evidence="15">
    <location>
        <begin position="455"/>
        <end position="469"/>
    </location>
</feature>
<dbReference type="Pfam" id="PF24179">
    <property type="entry name" value="NTE_Ploop"/>
    <property type="match status" value="1"/>
</dbReference>
<feature type="short sequence motif" description="DGA/G" evidence="13">
    <location>
        <begin position="1369"/>
        <end position="1371"/>
    </location>
</feature>
<evidence type="ECO:0000259" key="17">
    <source>
        <dbReference type="PROSITE" id="PS51635"/>
    </source>
</evidence>
<feature type="region of interest" description="Disordered" evidence="15">
    <location>
        <begin position="309"/>
        <end position="340"/>
    </location>
</feature>
<dbReference type="PANTHER" id="PTHR14226:SF29">
    <property type="entry name" value="NEUROPATHY TARGET ESTERASE SWS"/>
    <property type="match status" value="1"/>
</dbReference>
<keyword evidence="19" id="KW-1185">Reference proteome</keyword>
<evidence type="ECO:0000313" key="19">
    <source>
        <dbReference type="Proteomes" id="UP000243052"/>
    </source>
</evidence>
<comment type="catalytic activity">
    <reaction evidence="14">
        <text>a 1-acyl-sn-glycero-3-phosphocholine + H2O = sn-glycerol 3-phosphocholine + a fatty acid + H(+)</text>
        <dbReference type="Rhea" id="RHEA:15177"/>
        <dbReference type="ChEBI" id="CHEBI:15377"/>
        <dbReference type="ChEBI" id="CHEBI:15378"/>
        <dbReference type="ChEBI" id="CHEBI:16870"/>
        <dbReference type="ChEBI" id="CHEBI:28868"/>
        <dbReference type="ChEBI" id="CHEBI:58168"/>
        <dbReference type="EC" id="3.1.1.5"/>
    </reaction>
</comment>
<feature type="active site" description="Proton acceptor" evidence="13">
    <location>
        <position position="1369"/>
    </location>
</feature>
<dbReference type="Pfam" id="PF00027">
    <property type="entry name" value="cNMP_binding"/>
    <property type="match status" value="1"/>
</dbReference>
<keyword evidence="9 13" id="KW-0442">Lipid degradation</keyword>
<dbReference type="Gene3D" id="3.40.1090.10">
    <property type="entry name" value="Cytosolic phospholipase A2 catalytic domain"/>
    <property type="match status" value="2"/>
</dbReference>
<dbReference type="SMART" id="SM00100">
    <property type="entry name" value="cNMP"/>
    <property type="match status" value="2"/>
</dbReference>
<comment type="similarity">
    <text evidence="2 14">Belongs to the NTE family.</text>
</comment>
<dbReference type="GO" id="GO:0016042">
    <property type="term" value="P:lipid catabolic process"/>
    <property type="evidence" value="ECO:0007669"/>
    <property type="project" value="UniProtKB-UniRule"/>
</dbReference>
<feature type="compositionally biased region" description="Polar residues" evidence="15">
    <location>
        <begin position="316"/>
        <end position="330"/>
    </location>
</feature>
<comment type="subcellular location">
    <subcellularLocation>
        <location evidence="1 14">Endoplasmic reticulum membrane</location>
    </subcellularLocation>
</comment>
<feature type="active site" description="Nucleophile" evidence="13">
    <location>
        <position position="1251"/>
    </location>
</feature>
<keyword evidence="5 14" id="KW-0812">Transmembrane</keyword>
<keyword evidence="11 13" id="KW-0443">Lipid metabolism</keyword>
<feature type="region of interest" description="Disordered" evidence="15">
    <location>
        <begin position="445"/>
        <end position="471"/>
    </location>
</feature>
<feature type="domain" description="PNPLA" evidence="17">
    <location>
        <begin position="1218"/>
        <end position="1382"/>
    </location>
</feature>
<evidence type="ECO:0000256" key="7">
    <source>
        <dbReference type="ARBA" id="ARBA00022801"/>
    </source>
</evidence>
<dbReference type="Pfam" id="PF01734">
    <property type="entry name" value="Patatin"/>
    <property type="match status" value="1"/>
</dbReference>
<evidence type="ECO:0000256" key="13">
    <source>
        <dbReference type="PROSITE-ProRule" id="PRU01161"/>
    </source>
</evidence>
<dbReference type="SUPFAM" id="SSF52151">
    <property type="entry name" value="FabD/lysophospholipase-like"/>
    <property type="match status" value="1"/>
</dbReference>
<proteinExistence type="inferred from homology"/>
<reference evidence="18 19" key="1">
    <citation type="submission" date="2016-01" db="EMBL/GenBank/DDBJ databases">
        <title>Genome sequence of the yeast Holleya sinecauda.</title>
        <authorList>
            <person name="Dietrich F.S."/>
        </authorList>
    </citation>
    <scope>NUCLEOTIDE SEQUENCE [LARGE SCALE GENOMIC DNA]</scope>
    <source>
        <strain evidence="18 19">ATCC 58844</strain>
    </source>
</reference>
<dbReference type="InterPro" id="IPR018490">
    <property type="entry name" value="cNMP-bd_dom_sf"/>
</dbReference>
<evidence type="ECO:0000256" key="1">
    <source>
        <dbReference type="ARBA" id="ARBA00004586"/>
    </source>
</evidence>
<gene>
    <name evidence="18" type="ORF">AW171_hschr74076</name>
</gene>
<feature type="region of interest" description="Disordered" evidence="15">
    <location>
        <begin position="824"/>
        <end position="849"/>
    </location>
</feature>
<dbReference type="STRING" id="45286.A0A109UXZ4"/>
<feature type="transmembrane region" description="Helical" evidence="14">
    <location>
        <begin position="64"/>
        <end position="84"/>
    </location>
</feature>
<evidence type="ECO:0000256" key="14">
    <source>
        <dbReference type="RuleBase" id="RU362043"/>
    </source>
</evidence>
<protein>
    <recommendedName>
        <fullName evidence="4 14">Lysophospholipase NTE1</fullName>
        <ecNumber evidence="3 14">3.1.1.5</ecNumber>
    </recommendedName>
    <alternativeName>
        <fullName evidence="14">Intracellular phospholipase B</fullName>
    </alternativeName>
</protein>
<dbReference type="GeneID" id="28725396"/>
<evidence type="ECO:0000256" key="2">
    <source>
        <dbReference type="ARBA" id="ARBA00006636"/>
    </source>
</evidence>
<organism evidence="18 19">
    <name type="scientific">Eremothecium sinecaudum</name>
    <dbReference type="NCBI Taxonomy" id="45286"/>
    <lineage>
        <taxon>Eukaryota</taxon>
        <taxon>Fungi</taxon>
        <taxon>Dikarya</taxon>
        <taxon>Ascomycota</taxon>
        <taxon>Saccharomycotina</taxon>
        <taxon>Saccharomycetes</taxon>
        <taxon>Saccharomycetales</taxon>
        <taxon>Saccharomycetaceae</taxon>
        <taxon>Eremothecium</taxon>
    </lineage>
</organism>
<evidence type="ECO:0000256" key="5">
    <source>
        <dbReference type="ARBA" id="ARBA00022692"/>
    </source>
</evidence>
<feature type="domain" description="Cyclic nucleotide-binding" evidence="16">
    <location>
        <begin position="665"/>
        <end position="759"/>
    </location>
</feature>
<feature type="domain" description="Cyclic nucleotide-binding" evidence="16">
    <location>
        <begin position="773"/>
        <end position="916"/>
    </location>
</feature>
<dbReference type="RefSeq" id="XP_017989062.1">
    <property type="nucleotide sequence ID" value="XM_018133775.1"/>
</dbReference>
<feature type="compositionally biased region" description="Basic and acidic residues" evidence="15">
    <location>
        <begin position="824"/>
        <end position="835"/>
    </location>
</feature>
<keyword evidence="12 14" id="KW-0472">Membrane</keyword>
<dbReference type="InterPro" id="IPR000595">
    <property type="entry name" value="cNMP-bd_dom"/>
</dbReference>
<dbReference type="PANTHER" id="PTHR14226">
    <property type="entry name" value="NEUROPATHY TARGET ESTERASE/SWISS CHEESE D.MELANOGASTER"/>
    <property type="match status" value="1"/>
</dbReference>
<dbReference type="GO" id="GO:0004622">
    <property type="term" value="F:phosphatidylcholine lysophospholipase activity"/>
    <property type="evidence" value="ECO:0007669"/>
    <property type="project" value="UniProtKB-EC"/>
</dbReference>
<dbReference type="Gene3D" id="2.60.120.10">
    <property type="entry name" value="Jelly Rolls"/>
    <property type="match status" value="3"/>
</dbReference>
<dbReference type="InterPro" id="IPR056556">
    <property type="entry name" value="NTE1_P-loop_dom"/>
</dbReference>
<evidence type="ECO:0000256" key="6">
    <source>
        <dbReference type="ARBA" id="ARBA00022737"/>
    </source>
</evidence>
<dbReference type="InterPro" id="IPR001423">
    <property type="entry name" value="LysoPLipase_patatin_CS"/>
</dbReference>
<name>A0A109UXZ4_9SACH</name>
<feature type="short sequence motif" description="GXGXXG" evidence="13">
    <location>
        <begin position="1222"/>
        <end position="1227"/>
    </location>
</feature>
<accession>A0A109UXZ4</accession>
<dbReference type="FunFam" id="3.40.1090.10:FF:000007">
    <property type="entry name" value="Lysophospholipase NTE1"/>
    <property type="match status" value="1"/>
</dbReference>
<evidence type="ECO:0000313" key="18">
    <source>
        <dbReference type="EMBL" id="AMD22066.1"/>
    </source>
</evidence>
<dbReference type="PROSITE" id="PS51635">
    <property type="entry name" value="PNPLA"/>
    <property type="match status" value="1"/>
</dbReference>
<dbReference type="PROSITE" id="PS01237">
    <property type="entry name" value="UPF0028"/>
    <property type="match status" value="1"/>
</dbReference>
<dbReference type="GO" id="GO:0005789">
    <property type="term" value="C:endoplasmic reticulum membrane"/>
    <property type="evidence" value="ECO:0007669"/>
    <property type="project" value="UniProtKB-SubCell"/>
</dbReference>
<evidence type="ECO:0000259" key="16">
    <source>
        <dbReference type="PROSITE" id="PS50042"/>
    </source>
</evidence>
<dbReference type="InterPro" id="IPR016035">
    <property type="entry name" value="Acyl_Trfase/lysoPLipase"/>
</dbReference>
<evidence type="ECO:0000256" key="12">
    <source>
        <dbReference type="ARBA" id="ARBA00023136"/>
    </source>
</evidence>
<dbReference type="InterPro" id="IPR050301">
    <property type="entry name" value="NTE"/>
</dbReference>
<dbReference type="EC" id="3.1.1.5" evidence="3 14"/>
<dbReference type="SUPFAM" id="SSF51206">
    <property type="entry name" value="cAMP-binding domain-like"/>
    <property type="match status" value="3"/>
</dbReference>
<keyword evidence="6" id="KW-0677">Repeat</keyword>
<evidence type="ECO:0000256" key="9">
    <source>
        <dbReference type="ARBA" id="ARBA00022963"/>
    </source>
</evidence>
<dbReference type="OrthoDB" id="421051at2759"/>
<dbReference type="PROSITE" id="PS50042">
    <property type="entry name" value="CNMP_BINDING_3"/>
    <property type="match status" value="2"/>
</dbReference>
<comment type="function">
    <text evidence="14">Intracellular phospholipase B that catalyzes the double deacylation of phosphatidylcholine (PC) to glycerophosphocholine (GroPCho). Plays an important role in membrane lipid homeostasis.</text>
</comment>
<dbReference type="EMBL" id="CP014247">
    <property type="protein sequence ID" value="AMD22066.1"/>
    <property type="molecule type" value="Genomic_DNA"/>
</dbReference>
<evidence type="ECO:0000256" key="3">
    <source>
        <dbReference type="ARBA" id="ARBA00013274"/>
    </source>
</evidence>
<evidence type="ECO:0000256" key="10">
    <source>
        <dbReference type="ARBA" id="ARBA00022989"/>
    </source>
</evidence>
<dbReference type="CDD" id="cd00038">
    <property type="entry name" value="CAP_ED"/>
    <property type="match status" value="2"/>
</dbReference>
<sequence length="1521" mass="170319">METVGNIILEENLNSTSISTIVLDYVAHFSTSLSFYLFSLLWSLIYVLLFKLPKAVFRMLNQNLPFYLLVIFGALSPLLTHVFLRSRLFSAYSHLKRDPNDDFIAKSQQRIDDEVMFMNQSNTERRSGFTSYLDEFLSAIRIFGYLDKLVFHELTKSMRTQRLEEGEVMLIDDSVGFSIVVEGNLQIYHKVASNGTGPIDTTFPSVADDRTCAGGDNDLRINGEQFQLLNIVKAGNPVSSLVSILKLFTDNQSTNVPSEQAQRISDLEDHQKGPLKTAITPFLDSSVQQYQYELDVKQGRLETNPVLQQAEAARSRSGTPVNSPFRTTPAASLLPEPSGEEPYESLPDIVAYASTDCTIAVIPASAFKRLMVKYPRSATHIIQMILTKLYRVTFQTAHSYLGLTKEIIHTEIVLNNSVNFGLPYYLQEAILRKIKRNSKEYHITEDVQRRRRTKSGNVSNPASSTTRLSRNIALESRDQFHPGDLLSNVPLSRKDSGISTSNASSLCISRATSVKARDLFSPNTTIRPDLGLLSSSMMSSSAISLTEKSSRHGFNDHSSSVSYSFVEQTEESVWRMALVENMFGYLGITNENIMPPAEEELLAPHRRSSSSSFSSSYASMSQAHSLNHGMFKCIIPEKVKVNTKTPRTLNEEMPLDLDFNTAKEEFADGLEVLFIPEGTVVVEQNATSKGLYYIVSGEMNVCTTDEQDQASGKHILYTVKPGGIAGYLASLIGFKSFVTLEAKTNLYVGFLPLAVLEKLCDKYFMIYLRIAETLTSMLSPKILKLDYALEWIHLEASETLFNQNDPANAIYVVLNGRLRQLRSDEKADTTREDKMNSGTKKKHKKDATKRHVHVLGEYSKGHSFGEVEVLTVMNRSSTVVAVRDTELARIPRTLFEVLALEHPSIMIRVTRLVAKEILQQKSHMAEPSNSVNAANGYRYDYNLMIPPTAGSPNWGTDSLNGTISYKTITILPITQEIPVGEFAAKLVSSFRQVGKSTIGLNQSATLSHLGRHAFDKLAHLKQSGFFATLEELYEVVVYIADTPVNSSWTSTCISQGDCILLLADAAGDPEIGEYERLLLKAKTTARTELLLLHPERYVEPGLTNKWLRNRPWVHQHHHMQFVSSHNVSEGVGPKSGSNLLTPASNFMEKLRHTDRFNKLTKKTQENFVKLLPDSIKNTVETLSMKYIQKKQKYYTPVHAHKDDFLRLARILSGQAIGLVLGGGGARGISHLGVLKAIEEHGIPIDMIGGTSFGAYVGGLYAKDYDLVPIYGRVKKFAGRVSSIWRMLSDLTWPITSYTTGHEFNRGIWKSFGDIRIEDFWIQYYCNSTNITESVQEIHSSGYAWRYIRASMSLAGMLPPLTDDGNMLLDGGYLDNLPVSTMKARGCKTIFAVDVGSVDDRTPMEYGDYLNGFWILFNRWNPFSTHPNVPNMAEIQMRLGYVASVNALEKAKNTPGVFYARPPIEGYATLDFSKFEEIYQVGAAYGSVFFEELEKCGRMPKIPGNEQIDGHVMQMLHRRNSI</sequence>
<dbReference type="Proteomes" id="UP000243052">
    <property type="component" value="Chromosome vii"/>
</dbReference>
<feature type="compositionally biased region" description="Basic residues" evidence="15">
    <location>
        <begin position="839"/>
        <end position="849"/>
    </location>
</feature>
<feature type="transmembrane region" description="Helical" evidence="14">
    <location>
        <begin position="33"/>
        <end position="52"/>
    </location>
</feature>
<evidence type="ECO:0000256" key="8">
    <source>
        <dbReference type="ARBA" id="ARBA00022824"/>
    </source>
</evidence>
<evidence type="ECO:0000256" key="15">
    <source>
        <dbReference type="SAM" id="MobiDB-lite"/>
    </source>
</evidence>
<dbReference type="InterPro" id="IPR002641">
    <property type="entry name" value="PNPLA_dom"/>
</dbReference>
<dbReference type="InterPro" id="IPR014710">
    <property type="entry name" value="RmlC-like_jellyroll"/>
</dbReference>
<keyword evidence="10 14" id="KW-1133">Transmembrane helix</keyword>
<keyword evidence="7 13" id="KW-0378">Hydrolase</keyword>
<evidence type="ECO:0000256" key="11">
    <source>
        <dbReference type="ARBA" id="ARBA00023098"/>
    </source>
</evidence>